<name>A0ABP7W9B6_9ACTN</name>
<feature type="compositionally biased region" description="Basic and acidic residues" evidence="1">
    <location>
        <begin position="8"/>
        <end position="17"/>
    </location>
</feature>
<evidence type="ECO:0000256" key="1">
    <source>
        <dbReference type="SAM" id="MobiDB-lite"/>
    </source>
</evidence>
<organism evidence="2 3">
    <name type="scientific">Actinomadura miaoliensis</name>
    <dbReference type="NCBI Taxonomy" id="430685"/>
    <lineage>
        <taxon>Bacteria</taxon>
        <taxon>Bacillati</taxon>
        <taxon>Actinomycetota</taxon>
        <taxon>Actinomycetes</taxon>
        <taxon>Streptosporangiales</taxon>
        <taxon>Thermomonosporaceae</taxon>
        <taxon>Actinomadura</taxon>
    </lineage>
</organism>
<dbReference type="EMBL" id="BAAAZG010000036">
    <property type="protein sequence ID" value="GAA4083647.1"/>
    <property type="molecule type" value="Genomic_DNA"/>
</dbReference>
<comment type="caution">
    <text evidence="2">The sequence shown here is derived from an EMBL/GenBank/DDBJ whole genome shotgun (WGS) entry which is preliminary data.</text>
</comment>
<accession>A0ABP7W9B6</accession>
<evidence type="ECO:0000313" key="2">
    <source>
        <dbReference type="EMBL" id="GAA4083647.1"/>
    </source>
</evidence>
<reference evidence="3" key="1">
    <citation type="journal article" date="2019" name="Int. J. Syst. Evol. Microbiol.">
        <title>The Global Catalogue of Microorganisms (GCM) 10K type strain sequencing project: providing services to taxonomists for standard genome sequencing and annotation.</title>
        <authorList>
            <consortium name="The Broad Institute Genomics Platform"/>
            <consortium name="The Broad Institute Genome Sequencing Center for Infectious Disease"/>
            <person name="Wu L."/>
            <person name="Ma J."/>
        </authorList>
    </citation>
    <scope>NUCLEOTIDE SEQUENCE [LARGE SCALE GENOMIC DNA]</scope>
    <source>
        <strain evidence="3">JCM 16702</strain>
    </source>
</reference>
<evidence type="ECO:0000313" key="3">
    <source>
        <dbReference type="Proteomes" id="UP001500683"/>
    </source>
</evidence>
<keyword evidence="3" id="KW-1185">Reference proteome</keyword>
<sequence>MTDDGGTNDDRDRRGGREATPAPSGLRGPPVKGFARREFQLVLLRRMADYQPDLVAGAVRSLGSSRTEMREVNARWQRIVRSRTFPPGRRRHEAVLGPPAGTREQRIGDVVCEAAWWPPFALWPDLRFEILVAPDGSVLHEWLVRADDATAPEVRGVGDLEPWCCVVGDLERWFGDVRHHPGEVPSRWHAGFTTADGESYVAHFVWGLLQQVVSVG</sequence>
<dbReference type="Proteomes" id="UP001500683">
    <property type="component" value="Unassembled WGS sequence"/>
</dbReference>
<protein>
    <submittedName>
        <fullName evidence="2">Uncharacterized protein</fullName>
    </submittedName>
</protein>
<feature type="region of interest" description="Disordered" evidence="1">
    <location>
        <begin position="1"/>
        <end position="32"/>
    </location>
</feature>
<gene>
    <name evidence="2" type="ORF">GCM10022214_49140</name>
</gene>
<proteinExistence type="predicted"/>